<dbReference type="AlphaFoldDB" id="A0A2H5XCE5"/>
<keyword evidence="4" id="KW-0687">Ribonucleoprotein</keyword>
<organism evidence="6 7">
    <name type="scientific">Candidatus Fervidibacter japonicus</name>
    <dbReference type="NCBI Taxonomy" id="2035412"/>
    <lineage>
        <taxon>Bacteria</taxon>
        <taxon>Candidatus Fervidibacterota</taxon>
        <taxon>Candidatus Fervidibacter</taxon>
    </lineage>
</organism>
<protein>
    <submittedName>
        <fullName evidence="6">50S ribosomal protein L25</fullName>
    </submittedName>
</protein>
<keyword evidence="2" id="KW-0694">RNA-binding</keyword>
<gene>
    <name evidence="6" type="primary">rplY</name>
    <name evidence="6" type="ORF">HRbin17_01311</name>
</gene>
<dbReference type="InterPro" id="IPR011035">
    <property type="entry name" value="Ribosomal_bL25/Gln-tRNA_synth"/>
</dbReference>
<name>A0A2H5XCE5_9BACT</name>
<dbReference type="Proteomes" id="UP000236173">
    <property type="component" value="Unassembled WGS sequence"/>
</dbReference>
<dbReference type="PANTHER" id="PTHR33284">
    <property type="entry name" value="RIBOSOMAL PROTEIN L25/GLN-TRNA SYNTHETASE, ANTI-CODON-BINDING DOMAIN-CONTAINING PROTEIN"/>
    <property type="match status" value="1"/>
</dbReference>
<sequence>MTEPLLTAWVRPATEQGKRRARRLRRQGFVPAVLYGATVPNGSIPIKITLRDLQKLEQQGYFALGAPVRLQLHAESGEVTEYTAVIREVQRHPLQLTLLHVDFFVPAPVAAPVAEPAGVTAAN</sequence>
<dbReference type="SUPFAM" id="SSF50715">
    <property type="entry name" value="Ribosomal protein L25-like"/>
    <property type="match status" value="1"/>
</dbReference>
<proteinExistence type="predicted"/>
<dbReference type="CDD" id="cd00495">
    <property type="entry name" value="Ribosomal_L25_TL5_CTC"/>
    <property type="match status" value="1"/>
</dbReference>
<keyword evidence="3 6" id="KW-0689">Ribosomal protein</keyword>
<dbReference type="GO" id="GO:0006412">
    <property type="term" value="P:translation"/>
    <property type="evidence" value="ECO:0007669"/>
    <property type="project" value="InterPro"/>
</dbReference>
<evidence type="ECO:0000256" key="1">
    <source>
        <dbReference type="ARBA" id="ARBA00022730"/>
    </source>
</evidence>
<evidence type="ECO:0000313" key="6">
    <source>
        <dbReference type="EMBL" id="GBC98797.1"/>
    </source>
</evidence>
<reference evidence="7" key="1">
    <citation type="submission" date="2017-09" db="EMBL/GenBank/DDBJ databases">
        <title>Metaegenomics of thermophilic ammonia-oxidizing enrichment culture.</title>
        <authorList>
            <person name="Kato S."/>
            <person name="Suzuki K."/>
        </authorList>
    </citation>
    <scope>NUCLEOTIDE SEQUENCE [LARGE SCALE GENOMIC DNA]</scope>
</reference>
<dbReference type="InterPro" id="IPR029751">
    <property type="entry name" value="Ribosomal_L25_dom"/>
</dbReference>
<evidence type="ECO:0000256" key="4">
    <source>
        <dbReference type="ARBA" id="ARBA00023274"/>
    </source>
</evidence>
<dbReference type="InterPro" id="IPR020056">
    <property type="entry name" value="Rbsml_bL25/Gln-tRNA_synth_N"/>
</dbReference>
<dbReference type="EMBL" id="BEHT01000015">
    <property type="protein sequence ID" value="GBC98797.1"/>
    <property type="molecule type" value="Genomic_DNA"/>
</dbReference>
<feature type="domain" description="Large ribosomal subunit protein bL25 L25" evidence="5">
    <location>
        <begin position="7"/>
        <end position="103"/>
    </location>
</feature>
<keyword evidence="1" id="KW-0699">rRNA-binding</keyword>
<dbReference type="PANTHER" id="PTHR33284:SF1">
    <property type="entry name" value="RIBOSOMAL PROTEIN L25_GLN-TRNA SYNTHETASE, ANTI-CODON-BINDING DOMAIN-CONTAINING PROTEIN"/>
    <property type="match status" value="1"/>
</dbReference>
<dbReference type="GO" id="GO:0022625">
    <property type="term" value="C:cytosolic large ribosomal subunit"/>
    <property type="evidence" value="ECO:0007669"/>
    <property type="project" value="TreeGrafter"/>
</dbReference>
<accession>A0A2H5XCE5</accession>
<dbReference type="GO" id="GO:0003735">
    <property type="term" value="F:structural constituent of ribosome"/>
    <property type="evidence" value="ECO:0007669"/>
    <property type="project" value="InterPro"/>
</dbReference>
<dbReference type="Gene3D" id="2.40.240.10">
    <property type="entry name" value="Ribosomal Protein L25, Chain P"/>
    <property type="match status" value="1"/>
</dbReference>
<comment type="caution">
    <text evidence="6">The sequence shown here is derived from an EMBL/GenBank/DDBJ whole genome shotgun (WGS) entry which is preliminary data.</text>
</comment>
<evidence type="ECO:0000313" key="7">
    <source>
        <dbReference type="Proteomes" id="UP000236173"/>
    </source>
</evidence>
<evidence type="ECO:0000256" key="3">
    <source>
        <dbReference type="ARBA" id="ARBA00022980"/>
    </source>
</evidence>
<dbReference type="Pfam" id="PF01386">
    <property type="entry name" value="Ribosomal_L25p"/>
    <property type="match status" value="1"/>
</dbReference>
<dbReference type="GO" id="GO:0008097">
    <property type="term" value="F:5S rRNA binding"/>
    <property type="evidence" value="ECO:0007669"/>
    <property type="project" value="TreeGrafter"/>
</dbReference>
<dbReference type="InterPro" id="IPR020930">
    <property type="entry name" value="Ribosomal_uL5_bac-type"/>
</dbReference>
<evidence type="ECO:0000256" key="2">
    <source>
        <dbReference type="ARBA" id="ARBA00022884"/>
    </source>
</evidence>
<evidence type="ECO:0000259" key="5">
    <source>
        <dbReference type="Pfam" id="PF01386"/>
    </source>
</evidence>